<evidence type="ECO:0000313" key="2">
    <source>
        <dbReference type="EMBL" id="KAF9996640.1"/>
    </source>
</evidence>
<dbReference type="Proteomes" id="UP000703661">
    <property type="component" value="Unassembled WGS sequence"/>
</dbReference>
<dbReference type="EMBL" id="JAAAID010003644">
    <property type="protein sequence ID" value="KAF9996640.1"/>
    <property type="molecule type" value="Genomic_DNA"/>
</dbReference>
<evidence type="ECO:0000256" key="1">
    <source>
        <dbReference type="SAM" id="MobiDB-lite"/>
    </source>
</evidence>
<feature type="region of interest" description="Disordered" evidence="1">
    <location>
        <begin position="259"/>
        <end position="291"/>
    </location>
</feature>
<name>A0A9P6SSC6_9FUNG</name>
<feature type="region of interest" description="Disordered" evidence="1">
    <location>
        <begin position="86"/>
        <end position="114"/>
    </location>
</feature>
<accession>A0A9P6SSC6</accession>
<comment type="caution">
    <text evidence="2">The sequence shown here is derived from an EMBL/GenBank/DDBJ whole genome shotgun (WGS) entry which is preliminary data.</text>
</comment>
<feature type="compositionally biased region" description="Acidic residues" evidence="1">
    <location>
        <begin position="18"/>
        <end position="32"/>
    </location>
</feature>
<feature type="non-terminal residue" evidence="2">
    <location>
        <position position="1"/>
    </location>
</feature>
<sequence>WYVQDTCSGWVDRTIEDFPSDGEEGEISDSDGELPAPNVEEHLLPPPQPVSAPAANDELRDDENDPVIWEYGSEDEAMDAMVSTVEAETTDANVQEEESDPVNWEYGSKDDETEGVTHSTSLIMPNENSVTPISTADNLAQEPQAIALNSTITETEPGTGEVVDPNNRVLNENDILALDPDTVPFTQRVKETPKQRNGRKETYIQWRMRRMRGNRGRVRDEAGVEFERRERHLDKEWVEAHKRAIRKLQKQIRQRLEQQQRADRLRQDREERERVAQQKREELTQQRQREREERERLAQQRREEIERRRQQEQEEQERLVRQQREKYEQWLRQARERHEQLAQQRQREQRRRHRHELRVRRRCVQRYRMRRYLNANMEINVQRLHEDAQKALDAAPTPVRQPIPVVLDGIVKDVYGLLLQRPTLQLIQSARDRLCERQRLTFYSDGSLINLGTEQVSAAFGVTLMMDTGSFEPVISGRVDGYATSAIAELCGLLATIL</sequence>
<feature type="non-terminal residue" evidence="2">
    <location>
        <position position="498"/>
    </location>
</feature>
<dbReference type="AlphaFoldDB" id="A0A9P6SSC6"/>
<feature type="region of interest" description="Disordered" evidence="1">
    <location>
        <begin position="13"/>
        <end position="66"/>
    </location>
</feature>
<proteinExistence type="predicted"/>
<keyword evidence="3" id="KW-1185">Reference proteome</keyword>
<protein>
    <submittedName>
        <fullName evidence="2">Uncharacterized protein</fullName>
    </submittedName>
</protein>
<organism evidence="2 3">
    <name type="scientific">Entomortierella chlamydospora</name>
    <dbReference type="NCBI Taxonomy" id="101097"/>
    <lineage>
        <taxon>Eukaryota</taxon>
        <taxon>Fungi</taxon>
        <taxon>Fungi incertae sedis</taxon>
        <taxon>Mucoromycota</taxon>
        <taxon>Mortierellomycotina</taxon>
        <taxon>Mortierellomycetes</taxon>
        <taxon>Mortierellales</taxon>
        <taxon>Mortierellaceae</taxon>
        <taxon>Entomortierella</taxon>
    </lineage>
</organism>
<reference evidence="2" key="1">
    <citation type="journal article" date="2020" name="Fungal Divers.">
        <title>Resolving the Mortierellaceae phylogeny through synthesis of multi-gene phylogenetics and phylogenomics.</title>
        <authorList>
            <person name="Vandepol N."/>
            <person name="Liber J."/>
            <person name="Desiro A."/>
            <person name="Na H."/>
            <person name="Kennedy M."/>
            <person name="Barry K."/>
            <person name="Grigoriev I.V."/>
            <person name="Miller A.N."/>
            <person name="O'Donnell K."/>
            <person name="Stajich J.E."/>
            <person name="Bonito G."/>
        </authorList>
    </citation>
    <scope>NUCLEOTIDE SEQUENCE</scope>
    <source>
        <strain evidence="2">NRRL 2769</strain>
    </source>
</reference>
<gene>
    <name evidence="2" type="ORF">BGZ80_007200</name>
</gene>
<evidence type="ECO:0000313" key="3">
    <source>
        <dbReference type="Proteomes" id="UP000703661"/>
    </source>
</evidence>